<reference key="2">
    <citation type="submission" date="2011-05" db="EMBL/GenBank/DDBJ databases">
        <title>Complete genome sequence of the aerobic marine methanotroph Methylomonas methanica MC09.</title>
        <authorList>
            <person name="Boden R."/>
            <person name="Cunliffe M."/>
            <person name="Scanlan J."/>
            <person name="Moussard H."/>
            <person name="Kits K.D."/>
            <person name="Klotz M."/>
            <person name="Jetten M."/>
            <person name="Vuilleumier S."/>
            <person name="Han J."/>
            <person name="Peters L."/>
            <person name="Mikhailova N."/>
            <person name="Teshima H."/>
            <person name="Tapia R."/>
            <person name="Kyrpides N."/>
            <person name="Ivanova N."/>
            <person name="Pagani I."/>
            <person name="Cheng J.-F."/>
            <person name="Goodwin L."/>
            <person name="Han C."/>
            <person name="Hauser L."/>
            <person name="Land M."/>
            <person name="Lapidus A."/>
            <person name="Lucas S."/>
            <person name="Pitluck S."/>
            <person name="Woyke T."/>
            <person name="Stein L.Y."/>
            <person name="Murrell C."/>
        </authorList>
    </citation>
    <scope>NUCLEOTIDE SEQUENCE</scope>
    <source>
        <strain>MC09</strain>
    </source>
</reference>
<evidence type="ECO:0000313" key="2">
    <source>
        <dbReference type="EMBL" id="AEG01586.1"/>
    </source>
</evidence>
<protein>
    <submittedName>
        <fullName evidence="2">Regulatory protein MarR</fullName>
    </submittedName>
</protein>
<evidence type="ECO:0000313" key="3">
    <source>
        <dbReference type="Proteomes" id="UP000008888"/>
    </source>
</evidence>
<name>G0A4J5_METMM</name>
<dbReference type="SMART" id="SM00347">
    <property type="entry name" value="HTH_MARR"/>
    <property type="match status" value="1"/>
</dbReference>
<dbReference type="GO" id="GO:0006950">
    <property type="term" value="P:response to stress"/>
    <property type="evidence" value="ECO:0007669"/>
    <property type="project" value="TreeGrafter"/>
</dbReference>
<dbReference type="PRINTS" id="PR00598">
    <property type="entry name" value="HTHMARR"/>
</dbReference>
<evidence type="ECO:0000259" key="1">
    <source>
        <dbReference type="PROSITE" id="PS50995"/>
    </source>
</evidence>
<gene>
    <name evidence="2" type="ordered locus">Metme_3212</name>
</gene>
<dbReference type="RefSeq" id="WP_013819813.1">
    <property type="nucleotide sequence ID" value="NC_015572.1"/>
</dbReference>
<dbReference type="EMBL" id="CP002738">
    <property type="protein sequence ID" value="AEG01586.1"/>
    <property type="molecule type" value="Genomic_DNA"/>
</dbReference>
<dbReference type="KEGG" id="mmt:Metme_3212"/>
<dbReference type="eggNOG" id="COG1846">
    <property type="taxonomic scope" value="Bacteria"/>
</dbReference>
<dbReference type="Gene3D" id="1.10.10.10">
    <property type="entry name" value="Winged helix-like DNA-binding domain superfamily/Winged helix DNA-binding domain"/>
    <property type="match status" value="1"/>
</dbReference>
<dbReference type="Pfam" id="PF01047">
    <property type="entry name" value="MarR"/>
    <property type="match status" value="1"/>
</dbReference>
<accession>G0A4J5</accession>
<dbReference type="InterPro" id="IPR011991">
    <property type="entry name" value="ArsR-like_HTH"/>
</dbReference>
<reference evidence="2 3" key="1">
    <citation type="journal article" date="2011" name="J. Bacteriol.">
        <title>Complete Genome Sequence of the Aerobic Marine Methanotroph Methylomonas methanica MC09.</title>
        <authorList>
            <person name="Boden R."/>
            <person name="Cunliffe M."/>
            <person name="Scanlan J."/>
            <person name="Moussard H."/>
            <person name="Kits K.D."/>
            <person name="Klotz M.G."/>
            <person name="Jetten M.S."/>
            <person name="Vuilleumier S."/>
            <person name="Han J."/>
            <person name="Peters L."/>
            <person name="Mikhailova N."/>
            <person name="Teshima H."/>
            <person name="Tapia R."/>
            <person name="Kyrpides N."/>
            <person name="Ivanova N."/>
            <person name="Pagani I."/>
            <person name="Cheng J.F."/>
            <person name="Goodwin L."/>
            <person name="Han C."/>
            <person name="Hauser L."/>
            <person name="Land M.L."/>
            <person name="Lapidus A."/>
            <person name="Lucas S."/>
            <person name="Pitluck S."/>
            <person name="Woyke T."/>
            <person name="Stein L."/>
            <person name="Murrell J.C."/>
        </authorList>
    </citation>
    <scope>NUCLEOTIDE SEQUENCE [LARGE SCALE GENOMIC DNA]</scope>
    <source>
        <strain evidence="2 3">MC09</strain>
    </source>
</reference>
<dbReference type="HOGENOM" id="CLU_083287_27_7_6"/>
<dbReference type="InterPro" id="IPR036388">
    <property type="entry name" value="WH-like_DNA-bd_sf"/>
</dbReference>
<reference evidence="3" key="3">
    <citation type="submission" date="2011-05" db="EMBL/GenBank/DDBJ databases">
        <title>Complete sequence of Methylomonas methanica MC09.</title>
        <authorList>
            <consortium name="US DOE Joint Genome Institute"/>
            <person name="Lucas S."/>
            <person name="Han J."/>
            <person name="Lapidus A."/>
            <person name="Cheng J.-F."/>
            <person name="Goodwin L."/>
            <person name="Pitluck S."/>
            <person name="Peters L."/>
            <person name="Mikhailova N."/>
            <person name="Teshima H."/>
            <person name="Han C."/>
            <person name="Tapia R."/>
            <person name="Land M."/>
            <person name="Hauser L."/>
            <person name="Kyrpides N."/>
            <person name="Ivanova N."/>
            <person name="Pagani I."/>
            <person name="Stein L."/>
            <person name="Woyke T."/>
        </authorList>
    </citation>
    <scope>NUCLEOTIDE SEQUENCE [LARGE SCALE GENOMIC DNA]</scope>
    <source>
        <strain evidence="3">MC09</strain>
    </source>
</reference>
<dbReference type="InterPro" id="IPR000835">
    <property type="entry name" value="HTH_MarR-typ"/>
</dbReference>
<organism evidence="2 3">
    <name type="scientific">Methylomonas methanica (strain DSM 25384 / MC09)</name>
    <dbReference type="NCBI Taxonomy" id="857087"/>
    <lineage>
        <taxon>Bacteria</taxon>
        <taxon>Pseudomonadati</taxon>
        <taxon>Pseudomonadota</taxon>
        <taxon>Gammaproteobacteria</taxon>
        <taxon>Methylococcales</taxon>
        <taxon>Methylococcaceae</taxon>
        <taxon>Methylomonas</taxon>
    </lineage>
</organism>
<dbReference type="STRING" id="857087.Metme_3212"/>
<dbReference type="GO" id="GO:0003700">
    <property type="term" value="F:DNA-binding transcription factor activity"/>
    <property type="evidence" value="ECO:0007669"/>
    <property type="project" value="InterPro"/>
</dbReference>
<proteinExistence type="predicted"/>
<dbReference type="InterPro" id="IPR039422">
    <property type="entry name" value="MarR/SlyA-like"/>
</dbReference>
<dbReference type="PROSITE" id="PS50995">
    <property type="entry name" value="HTH_MARR_2"/>
    <property type="match status" value="1"/>
</dbReference>
<dbReference type="Proteomes" id="UP000008888">
    <property type="component" value="Chromosome"/>
</dbReference>
<keyword evidence="3" id="KW-1185">Reference proteome</keyword>
<dbReference type="OrthoDB" id="7502947at2"/>
<dbReference type="PANTHER" id="PTHR33164">
    <property type="entry name" value="TRANSCRIPTIONAL REGULATOR, MARR FAMILY"/>
    <property type="match status" value="1"/>
</dbReference>
<dbReference type="CDD" id="cd00090">
    <property type="entry name" value="HTH_ARSR"/>
    <property type="match status" value="1"/>
</dbReference>
<dbReference type="InterPro" id="IPR036390">
    <property type="entry name" value="WH_DNA-bd_sf"/>
</dbReference>
<dbReference type="PANTHER" id="PTHR33164:SF89">
    <property type="entry name" value="MARR FAMILY REGULATORY PROTEIN"/>
    <property type="match status" value="1"/>
</dbReference>
<feature type="domain" description="HTH marR-type" evidence="1">
    <location>
        <begin position="8"/>
        <end position="139"/>
    </location>
</feature>
<sequence length="181" mass="19722">MPNRNDIADQIIIALRRVIRAVDLHSRTLVQSHGLTGPQALILKALPVNPLPVSELAGRVSLSVATVTDILNRLEQRGLITRERDAQDRRRVLVGATPDGLALQQSSPPLLQERFVQSLNALQDWEQTMLLASLQRLGAMMGAENIDASPVLSSGSLRATAEALEEVLEPLESEGENEGRL</sequence>
<dbReference type="SUPFAM" id="SSF46785">
    <property type="entry name" value="Winged helix' DNA-binding domain"/>
    <property type="match status" value="1"/>
</dbReference>
<dbReference type="AlphaFoldDB" id="G0A4J5"/>